<dbReference type="Proteomes" id="UP000275846">
    <property type="component" value="Unassembled WGS sequence"/>
</dbReference>
<dbReference type="WBParaSite" id="SSLN_0001792301-mRNA-1">
    <property type="protein sequence ID" value="SSLN_0001792301-mRNA-1"/>
    <property type="gene ID" value="SSLN_0001792301"/>
</dbReference>
<reference evidence="3" key="1">
    <citation type="submission" date="2016-06" db="UniProtKB">
        <authorList>
            <consortium name="WormBaseParasite"/>
        </authorList>
    </citation>
    <scope>IDENTIFICATION</scope>
</reference>
<keyword evidence="2" id="KW-1185">Reference proteome</keyword>
<protein>
    <submittedName>
        <fullName evidence="3">Secreted protein</fullName>
    </submittedName>
</protein>
<name>A0A183TLC0_SCHSO</name>
<organism evidence="3">
    <name type="scientific">Schistocephalus solidus</name>
    <name type="common">Tapeworm</name>
    <dbReference type="NCBI Taxonomy" id="70667"/>
    <lineage>
        <taxon>Eukaryota</taxon>
        <taxon>Metazoa</taxon>
        <taxon>Spiralia</taxon>
        <taxon>Lophotrochozoa</taxon>
        <taxon>Platyhelminthes</taxon>
        <taxon>Cestoda</taxon>
        <taxon>Eucestoda</taxon>
        <taxon>Diphyllobothriidea</taxon>
        <taxon>Diphyllobothriidae</taxon>
        <taxon>Schistocephalus</taxon>
    </lineage>
</organism>
<evidence type="ECO:0000313" key="1">
    <source>
        <dbReference type="EMBL" id="VDM03654.1"/>
    </source>
</evidence>
<sequence length="123" mass="12735">MALAVGGCVGGVIYVHASGFPPRHLNASSYTHPTKHSNCAHVHACVCVHVTSVGDECAKRILPSLFPLSHTPPRLGGQTGEGVGRIVNTGRAAREARINFHCLGPRASSSSPAVHAGKNAIVI</sequence>
<proteinExistence type="predicted"/>
<dbReference type="AlphaFoldDB" id="A0A183TLC0"/>
<gene>
    <name evidence="1" type="ORF">SSLN_LOCUS17268</name>
</gene>
<dbReference type="EMBL" id="UYSU01042237">
    <property type="protein sequence ID" value="VDM03654.1"/>
    <property type="molecule type" value="Genomic_DNA"/>
</dbReference>
<evidence type="ECO:0000313" key="3">
    <source>
        <dbReference type="WBParaSite" id="SSLN_0001792301-mRNA-1"/>
    </source>
</evidence>
<reference evidence="1 2" key="2">
    <citation type="submission" date="2018-11" db="EMBL/GenBank/DDBJ databases">
        <authorList>
            <consortium name="Pathogen Informatics"/>
        </authorList>
    </citation>
    <scope>NUCLEOTIDE SEQUENCE [LARGE SCALE GENOMIC DNA]</scope>
    <source>
        <strain evidence="1 2">NST_G2</strain>
    </source>
</reference>
<accession>A0A183TLC0</accession>
<evidence type="ECO:0000313" key="2">
    <source>
        <dbReference type="Proteomes" id="UP000275846"/>
    </source>
</evidence>